<organism evidence="1 2">
    <name type="scientific">Endozoicomonas gorgoniicola</name>
    <dbReference type="NCBI Taxonomy" id="1234144"/>
    <lineage>
        <taxon>Bacteria</taxon>
        <taxon>Pseudomonadati</taxon>
        <taxon>Pseudomonadota</taxon>
        <taxon>Gammaproteobacteria</taxon>
        <taxon>Oceanospirillales</taxon>
        <taxon>Endozoicomonadaceae</taxon>
        <taxon>Endozoicomonas</taxon>
    </lineage>
</organism>
<proteinExistence type="predicted"/>
<evidence type="ECO:0000313" key="2">
    <source>
        <dbReference type="Proteomes" id="UP001209854"/>
    </source>
</evidence>
<protein>
    <recommendedName>
        <fullName evidence="3">HTH IS21-type domain-containing protein</fullName>
    </recommendedName>
</protein>
<name>A0ABT3MX38_9GAMM</name>
<sequence length="97" mass="10772">MINRQDYLMIKQAREKGCYLEDIASQAGCSVSTVKRALKRQGPPPRRRPGIRASKLDDFKPVIDALLAENVWNADVIFAEIREQGYTGGSMSSKTGT</sequence>
<evidence type="ECO:0008006" key="3">
    <source>
        <dbReference type="Google" id="ProtNLM"/>
    </source>
</evidence>
<accession>A0ABT3MX38</accession>
<gene>
    <name evidence="1" type="ORF">NX722_15235</name>
</gene>
<evidence type="ECO:0000313" key="1">
    <source>
        <dbReference type="EMBL" id="MCW7553950.1"/>
    </source>
</evidence>
<dbReference type="EMBL" id="JAPFCC010000001">
    <property type="protein sequence ID" value="MCW7553950.1"/>
    <property type="molecule type" value="Genomic_DNA"/>
</dbReference>
<dbReference type="Proteomes" id="UP001209854">
    <property type="component" value="Unassembled WGS sequence"/>
</dbReference>
<keyword evidence="2" id="KW-1185">Reference proteome</keyword>
<dbReference type="RefSeq" id="WP_262563691.1">
    <property type="nucleotide sequence ID" value="NZ_JAPFCC010000001.1"/>
</dbReference>
<reference evidence="1 2" key="1">
    <citation type="submission" date="2022-10" db="EMBL/GenBank/DDBJ databases">
        <title>High-quality genome sequences of two octocoral-associated bacteria, Endozoicomonas euniceicola EF212 and Endozoicomonas gorgoniicola PS125.</title>
        <authorList>
            <person name="Chiou Y.-J."/>
            <person name="Chen Y.-H."/>
        </authorList>
    </citation>
    <scope>NUCLEOTIDE SEQUENCE [LARGE SCALE GENOMIC DNA]</scope>
    <source>
        <strain evidence="1 2">PS125</strain>
    </source>
</reference>
<dbReference type="Gene3D" id="1.10.10.60">
    <property type="entry name" value="Homeodomain-like"/>
    <property type="match status" value="1"/>
</dbReference>
<comment type="caution">
    <text evidence="1">The sequence shown here is derived from an EMBL/GenBank/DDBJ whole genome shotgun (WGS) entry which is preliminary data.</text>
</comment>